<dbReference type="eggNOG" id="ENOG5032S1P">
    <property type="taxonomic scope" value="Bacteria"/>
</dbReference>
<sequence>MENNRNKLQGRLKRLYRMMPQSMQISIVAVVLIVLVGIPALVWLTNNNSIGITQNNRIDITPTQIRSIERIGEWEFLSISDEELVDTVRHGFFGDAQLVRIYYGTLRLGVNLHEAKPGWIKANKDTIVATLPPIKLLSNDFIDEARSRSFYESGSWTEASRDALYRKAYVAMKKRCLNSSNIAAAEQNAIAQFNNLLRSMGFKFVHVKFENNRETKSKK</sequence>
<comment type="caution">
    <text evidence="2">The sequence shown here is derived from an EMBL/GenBank/DDBJ whole genome shotgun (WGS) entry which is preliminary data.</text>
</comment>
<dbReference type="STRING" id="28134.SAMN05444288_2297"/>
<feature type="transmembrane region" description="Helical" evidence="1">
    <location>
        <begin position="21"/>
        <end position="44"/>
    </location>
</feature>
<evidence type="ECO:0000313" key="2">
    <source>
        <dbReference type="EMBL" id="EFZ37318.1"/>
    </source>
</evidence>
<dbReference type="HOGENOM" id="CLU_102841_0_0_10"/>
<keyword evidence="1" id="KW-0812">Transmembrane</keyword>
<protein>
    <recommendedName>
        <fullName evidence="4">DUF4230 domain-containing protein</fullName>
    </recommendedName>
</protein>
<dbReference type="EMBL" id="AEPE02000003">
    <property type="protein sequence ID" value="EFZ37318.1"/>
    <property type="molecule type" value="Genomic_DNA"/>
</dbReference>
<evidence type="ECO:0000256" key="1">
    <source>
        <dbReference type="SAM" id="Phobius"/>
    </source>
</evidence>
<reference evidence="2" key="1">
    <citation type="submission" date="2011-01" db="EMBL/GenBank/DDBJ databases">
        <authorList>
            <person name="Muzny D."/>
            <person name="Qin X."/>
            <person name="Buhay C."/>
            <person name="Dugan-Rocha S."/>
            <person name="Ding Y."/>
            <person name="Chen G."/>
            <person name="Hawes A."/>
            <person name="Holder M."/>
            <person name="Jhangiani S."/>
            <person name="Johnson A."/>
            <person name="Khan Z."/>
            <person name="Li Z."/>
            <person name="Liu W."/>
            <person name="Liu X."/>
            <person name="Perez L."/>
            <person name="Shen H."/>
            <person name="Wang Q."/>
            <person name="Watt J."/>
            <person name="Xi L."/>
            <person name="Xin Y."/>
            <person name="Zhou J."/>
            <person name="Deng J."/>
            <person name="Jiang H."/>
            <person name="Liu Y."/>
            <person name="Qu J."/>
            <person name="Song X.-Z."/>
            <person name="Zhang L."/>
            <person name="Villasana D."/>
            <person name="Johnson A."/>
            <person name="Liu J."/>
            <person name="Liyanage D."/>
            <person name="Lorensuhewa L."/>
            <person name="Robinson T."/>
            <person name="Song A."/>
            <person name="Song B.-B."/>
            <person name="Dinh H."/>
            <person name="Thornton R."/>
            <person name="Coyle M."/>
            <person name="Francisco L."/>
            <person name="Jackson L."/>
            <person name="Javaid M."/>
            <person name="Korchina V."/>
            <person name="Kovar C."/>
            <person name="Mata R."/>
            <person name="Mathew T."/>
            <person name="Ngo R."/>
            <person name="Nguyen L."/>
            <person name="Nguyen N."/>
            <person name="Okwuonu G."/>
            <person name="Ongeri F."/>
            <person name="Pham C."/>
            <person name="Simmons D."/>
            <person name="Wilczek-Boney K."/>
            <person name="Hale W."/>
            <person name="Jakkamsetti A."/>
            <person name="Pham P."/>
            <person name="Ruth R."/>
            <person name="San Lucas F."/>
            <person name="Warren J."/>
            <person name="Zhang J."/>
            <person name="Zhao Z."/>
            <person name="Zhou C."/>
            <person name="Zhu D."/>
            <person name="Lee S."/>
            <person name="Bess C."/>
            <person name="Blankenburg K."/>
            <person name="Forbes L."/>
            <person name="Fu Q."/>
            <person name="Gubbala S."/>
            <person name="Hirani K."/>
            <person name="Jayaseelan J.C."/>
            <person name="Lara F."/>
            <person name="Munidasa M."/>
            <person name="Palculict T."/>
            <person name="Patil S."/>
            <person name="Pu L.-L."/>
            <person name="Saada N."/>
            <person name="Tang L."/>
            <person name="Weissenberger G."/>
            <person name="Zhu Y."/>
            <person name="Hemphill L."/>
            <person name="Shang Y."/>
            <person name="Youmans B."/>
            <person name="Ayvaz T."/>
            <person name="Ross M."/>
            <person name="Santibanez J."/>
            <person name="Aqrawi P."/>
            <person name="Gross S."/>
            <person name="Joshi V."/>
            <person name="Fowler G."/>
            <person name="Nazareth L."/>
            <person name="Reid J."/>
            <person name="Worley K."/>
            <person name="Petrosino J."/>
            <person name="Highlander S."/>
            <person name="Gibbs R."/>
        </authorList>
    </citation>
    <scope>NUCLEOTIDE SEQUENCE [LARGE SCALE GENOMIC DNA]</scope>
    <source>
        <strain evidence="2">ATCC 33269</strain>
    </source>
</reference>
<organism evidence="2 3">
    <name type="scientific">Hoylesella oralis ATCC 33269</name>
    <dbReference type="NCBI Taxonomy" id="873533"/>
    <lineage>
        <taxon>Bacteria</taxon>
        <taxon>Pseudomonadati</taxon>
        <taxon>Bacteroidota</taxon>
        <taxon>Bacteroidia</taxon>
        <taxon>Bacteroidales</taxon>
        <taxon>Prevotellaceae</taxon>
        <taxon>Hoylesella</taxon>
    </lineage>
</organism>
<dbReference type="AlphaFoldDB" id="E7RNM5"/>
<accession>E7RNM5</accession>
<proteinExistence type="predicted"/>
<gene>
    <name evidence="2" type="ORF">HMPREF0663_10776</name>
</gene>
<keyword evidence="3" id="KW-1185">Reference proteome</keyword>
<keyword evidence="1" id="KW-0472">Membrane</keyword>
<dbReference type="InterPro" id="IPR025324">
    <property type="entry name" value="DUF4230"/>
</dbReference>
<dbReference type="RefSeq" id="WP_004367976.1">
    <property type="nucleotide sequence ID" value="NZ_GL833116.1"/>
</dbReference>
<evidence type="ECO:0000313" key="3">
    <source>
        <dbReference type="Proteomes" id="UP000005580"/>
    </source>
</evidence>
<name>E7RNM5_9BACT</name>
<dbReference type="Pfam" id="PF14014">
    <property type="entry name" value="DUF4230"/>
    <property type="match status" value="1"/>
</dbReference>
<evidence type="ECO:0008006" key="4">
    <source>
        <dbReference type="Google" id="ProtNLM"/>
    </source>
</evidence>
<keyword evidence="1" id="KW-1133">Transmembrane helix</keyword>
<dbReference type="Proteomes" id="UP000005580">
    <property type="component" value="Unassembled WGS sequence"/>
</dbReference>